<evidence type="ECO:0008006" key="3">
    <source>
        <dbReference type="Google" id="ProtNLM"/>
    </source>
</evidence>
<dbReference type="AlphaFoldDB" id="A0AAD6U208"/>
<keyword evidence="2" id="KW-1185">Reference proteome</keyword>
<name>A0AAD6U208_9AGAR</name>
<accession>A0AAD6U208</accession>
<comment type="caution">
    <text evidence="1">The sequence shown here is derived from an EMBL/GenBank/DDBJ whole genome shotgun (WGS) entry which is preliminary data.</text>
</comment>
<reference evidence="1" key="1">
    <citation type="submission" date="2023-03" db="EMBL/GenBank/DDBJ databases">
        <title>Massive genome expansion in bonnet fungi (Mycena s.s.) driven by repeated elements and novel gene families across ecological guilds.</title>
        <authorList>
            <consortium name="Lawrence Berkeley National Laboratory"/>
            <person name="Harder C.B."/>
            <person name="Miyauchi S."/>
            <person name="Viragh M."/>
            <person name="Kuo A."/>
            <person name="Thoen E."/>
            <person name="Andreopoulos B."/>
            <person name="Lu D."/>
            <person name="Skrede I."/>
            <person name="Drula E."/>
            <person name="Henrissat B."/>
            <person name="Morin E."/>
            <person name="Kohler A."/>
            <person name="Barry K."/>
            <person name="LaButti K."/>
            <person name="Morin E."/>
            <person name="Salamov A."/>
            <person name="Lipzen A."/>
            <person name="Mereny Z."/>
            <person name="Hegedus B."/>
            <person name="Baldrian P."/>
            <person name="Stursova M."/>
            <person name="Weitz H."/>
            <person name="Taylor A."/>
            <person name="Grigoriev I.V."/>
            <person name="Nagy L.G."/>
            <person name="Martin F."/>
            <person name="Kauserud H."/>
        </authorList>
    </citation>
    <scope>NUCLEOTIDE SEQUENCE</scope>
    <source>
        <strain evidence="1">CBHHK173m</strain>
    </source>
</reference>
<dbReference type="PANTHER" id="PTHR47642">
    <property type="entry name" value="ATP-DEPENDENT DNA HELICASE"/>
    <property type="match status" value="1"/>
</dbReference>
<dbReference type="Proteomes" id="UP001222325">
    <property type="component" value="Unassembled WGS sequence"/>
</dbReference>
<dbReference type="SUPFAM" id="SSF52540">
    <property type="entry name" value="P-loop containing nucleoside triphosphate hydrolases"/>
    <property type="match status" value="1"/>
</dbReference>
<dbReference type="PANTHER" id="PTHR47642:SF6">
    <property type="entry name" value="ATP-DEPENDENT DNA HELICASE"/>
    <property type="match status" value="1"/>
</dbReference>
<evidence type="ECO:0000313" key="2">
    <source>
        <dbReference type="Proteomes" id="UP001222325"/>
    </source>
</evidence>
<protein>
    <recommendedName>
        <fullName evidence="3">DNA helicase</fullName>
    </recommendedName>
</protein>
<gene>
    <name evidence="1" type="ORF">B0H15DRAFT_785937</name>
</gene>
<dbReference type="InterPro" id="IPR051055">
    <property type="entry name" value="PIF1_helicase"/>
</dbReference>
<sequence>MAHSLFSHELVNHISASTRETCAGVDALYGAWLWREFTKVVILRKNFRAVGDPEYTNLLARIRLGAAWDGRSQMNGLQRGDGRNFTSSDYNTVRGRQLQGLSPDEQASFANAPIVCSTKVVRDLLNRELTRDYANKARRPVHDYYCKDSFNGLPLNEELQARTWQLRSSLTKDSLGRLPLAIGMKVMIMDNIALQASIVNGAEGILRSINYSTDAKGRRFADWVYVEVPHSGVHFEGLGPNIVPIIPQKSYIKYRSEAGLSFTIHRNQLPLLPAYAYIDFKSQGRSLPIVIVDLNGCRSLQSVYVMLSRATSLKTVAVLRSFKPGVLNSRLGQEFRVEFAWLEQLDALTKSQWEASRVKATQCNDFDTY</sequence>
<organism evidence="1 2">
    <name type="scientific">Mycena belliarum</name>
    <dbReference type="NCBI Taxonomy" id="1033014"/>
    <lineage>
        <taxon>Eukaryota</taxon>
        <taxon>Fungi</taxon>
        <taxon>Dikarya</taxon>
        <taxon>Basidiomycota</taxon>
        <taxon>Agaricomycotina</taxon>
        <taxon>Agaricomycetes</taxon>
        <taxon>Agaricomycetidae</taxon>
        <taxon>Agaricales</taxon>
        <taxon>Marasmiineae</taxon>
        <taxon>Mycenaceae</taxon>
        <taxon>Mycena</taxon>
    </lineage>
</organism>
<proteinExistence type="predicted"/>
<evidence type="ECO:0000313" key="1">
    <source>
        <dbReference type="EMBL" id="KAJ7082094.1"/>
    </source>
</evidence>
<dbReference type="InterPro" id="IPR027417">
    <property type="entry name" value="P-loop_NTPase"/>
</dbReference>
<dbReference type="EMBL" id="JARJCN010000047">
    <property type="protein sequence ID" value="KAJ7082094.1"/>
    <property type="molecule type" value="Genomic_DNA"/>
</dbReference>